<dbReference type="OrthoDB" id="20018at2759"/>
<dbReference type="InterPro" id="IPR005570">
    <property type="entry name" value="RPABC3"/>
</dbReference>
<feature type="compositionally biased region" description="Basic and acidic residues" evidence="4">
    <location>
        <begin position="251"/>
        <end position="261"/>
    </location>
</feature>
<gene>
    <name evidence="5" type="ORF">PHLCEN_2v11760</name>
</gene>
<dbReference type="GO" id="GO:0005665">
    <property type="term" value="C:RNA polymerase II, core complex"/>
    <property type="evidence" value="ECO:0007669"/>
    <property type="project" value="TreeGrafter"/>
</dbReference>
<feature type="region of interest" description="Disordered" evidence="4">
    <location>
        <begin position="201"/>
        <end position="267"/>
    </location>
</feature>
<dbReference type="SUPFAM" id="SSF50249">
    <property type="entry name" value="Nucleic acid-binding proteins"/>
    <property type="match status" value="1"/>
</dbReference>
<comment type="similarity">
    <text evidence="2">Belongs to the eukaryotic RPB8 RNA polymerase subunit family.</text>
</comment>
<proteinExistence type="inferred from homology"/>
<sequence>MASNASNIVFDDIFAINAIDKEGKKFDRVSRLYAHSKNYDMDLTLDYNVELFPLEKDQSFALALASSLARGPPTTNDAGEEEKDLDVWRPDGKGRRGLEEDYEYVMYGKVRAIASPPVGLDLRWRCWLIIANKGVQVRWRDCGDCIRCGKYETDDEHHYAALFHEEVIVPGCRRWLEFVPLKRLSFALGLIRSVTEATISNPHTSEEAKERANERLQNMEESGELDRKEAHDAHVARGRKAALHNPNVSLEAKERSKKALEELEDEI</sequence>
<dbReference type="Gene3D" id="2.40.50.140">
    <property type="entry name" value="Nucleic acid-binding proteins"/>
    <property type="match status" value="1"/>
</dbReference>
<accession>A0A2R6NJ56</accession>
<keyword evidence="6" id="KW-1185">Reference proteome</keyword>
<dbReference type="EMBL" id="MLYV02001192">
    <property type="protein sequence ID" value="PSR72417.1"/>
    <property type="molecule type" value="Genomic_DNA"/>
</dbReference>
<dbReference type="Pfam" id="PF10346">
    <property type="entry name" value="Con-6"/>
    <property type="match status" value="2"/>
</dbReference>
<feature type="region of interest" description="Disordered" evidence="4">
    <location>
        <begin position="70"/>
        <end position="92"/>
    </location>
</feature>
<dbReference type="PANTHER" id="PTHR10917:SF0">
    <property type="entry name" value="DNA-DIRECTED RNA POLYMERASES I, II, AND III SUBUNIT RPABC3"/>
    <property type="match status" value="1"/>
</dbReference>
<comment type="subcellular location">
    <subcellularLocation>
        <location evidence="1">Nucleus</location>
    </subcellularLocation>
</comment>
<feature type="compositionally biased region" description="Basic and acidic residues" evidence="4">
    <location>
        <begin position="204"/>
        <end position="235"/>
    </location>
</feature>
<dbReference type="GO" id="GO:0006351">
    <property type="term" value="P:DNA-templated transcription"/>
    <property type="evidence" value="ECO:0007669"/>
    <property type="project" value="InterPro"/>
</dbReference>
<reference evidence="5 6" key="1">
    <citation type="submission" date="2018-02" db="EMBL/GenBank/DDBJ databases">
        <title>Genome sequence of the basidiomycete white-rot fungus Phlebia centrifuga.</title>
        <authorList>
            <person name="Granchi Z."/>
            <person name="Peng M."/>
            <person name="de Vries R.P."/>
            <person name="Hilden K."/>
            <person name="Makela M.R."/>
            <person name="Grigoriev I."/>
            <person name="Riley R."/>
        </authorList>
    </citation>
    <scope>NUCLEOTIDE SEQUENCE [LARGE SCALE GENOMIC DNA]</scope>
    <source>
        <strain evidence="5 6">FBCC195</strain>
    </source>
</reference>
<dbReference type="GO" id="GO:0005666">
    <property type="term" value="C:RNA polymerase III complex"/>
    <property type="evidence" value="ECO:0007669"/>
    <property type="project" value="TreeGrafter"/>
</dbReference>
<dbReference type="STRING" id="98765.A0A2R6NJ56"/>
<evidence type="ECO:0000256" key="4">
    <source>
        <dbReference type="SAM" id="MobiDB-lite"/>
    </source>
</evidence>
<name>A0A2R6NJ56_9APHY</name>
<dbReference type="GO" id="GO:0005736">
    <property type="term" value="C:RNA polymerase I complex"/>
    <property type="evidence" value="ECO:0007669"/>
    <property type="project" value="TreeGrafter"/>
</dbReference>
<evidence type="ECO:0000313" key="5">
    <source>
        <dbReference type="EMBL" id="PSR72417.1"/>
    </source>
</evidence>
<dbReference type="GO" id="GO:0003899">
    <property type="term" value="F:DNA-directed RNA polymerase activity"/>
    <property type="evidence" value="ECO:0007669"/>
    <property type="project" value="InterPro"/>
</dbReference>
<dbReference type="Proteomes" id="UP000186601">
    <property type="component" value="Unassembled WGS sequence"/>
</dbReference>
<dbReference type="PANTHER" id="PTHR10917">
    <property type="entry name" value="DNA-DIRECTED RNA POLYMERASES I, II, AND III SUBUNIT RPABC3"/>
    <property type="match status" value="1"/>
</dbReference>
<dbReference type="AlphaFoldDB" id="A0A2R6NJ56"/>
<dbReference type="InterPro" id="IPR012340">
    <property type="entry name" value="NA-bd_OB-fold"/>
</dbReference>
<evidence type="ECO:0000256" key="3">
    <source>
        <dbReference type="ARBA" id="ARBA00023242"/>
    </source>
</evidence>
<dbReference type="Pfam" id="PF03870">
    <property type="entry name" value="RNA_pol_Rpb8"/>
    <property type="match status" value="1"/>
</dbReference>
<evidence type="ECO:0000256" key="1">
    <source>
        <dbReference type="ARBA" id="ARBA00004123"/>
    </source>
</evidence>
<dbReference type="SMART" id="SM00658">
    <property type="entry name" value="RPOL8c"/>
    <property type="match status" value="1"/>
</dbReference>
<dbReference type="InterPro" id="IPR018824">
    <property type="entry name" value="Conidiation-specific_6"/>
</dbReference>
<comment type="caution">
    <text evidence="5">The sequence shown here is derived from an EMBL/GenBank/DDBJ whole genome shotgun (WGS) entry which is preliminary data.</text>
</comment>
<organism evidence="5 6">
    <name type="scientific">Hermanssonia centrifuga</name>
    <dbReference type="NCBI Taxonomy" id="98765"/>
    <lineage>
        <taxon>Eukaryota</taxon>
        <taxon>Fungi</taxon>
        <taxon>Dikarya</taxon>
        <taxon>Basidiomycota</taxon>
        <taxon>Agaricomycotina</taxon>
        <taxon>Agaricomycetes</taxon>
        <taxon>Polyporales</taxon>
        <taxon>Meruliaceae</taxon>
        <taxon>Hermanssonia</taxon>
    </lineage>
</organism>
<evidence type="ECO:0000256" key="2">
    <source>
        <dbReference type="ARBA" id="ARBA00008912"/>
    </source>
</evidence>
<evidence type="ECO:0000313" key="6">
    <source>
        <dbReference type="Proteomes" id="UP000186601"/>
    </source>
</evidence>
<protein>
    <submittedName>
        <fullName evidence="5">Uncharacterized protein</fullName>
    </submittedName>
</protein>
<keyword evidence="3" id="KW-0539">Nucleus</keyword>